<organism evidence="1 2">
    <name type="scientific">Lepeophtheirus salmonis</name>
    <name type="common">Salmon louse</name>
    <name type="synonym">Caligus salmonis</name>
    <dbReference type="NCBI Taxonomy" id="72036"/>
    <lineage>
        <taxon>Eukaryota</taxon>
        <taxon>Metazoa</taxon>
        <taxon>Ecdysozoa</taxon>
        <taxon>Arthropoda</taxon>
        <taxon>Crustacea</taxon>
        <taxon>Multicrustacea</taxon>
        <taxon>Hexanauplia</taxon>
        <taxon>Copepoda</taxon>
        <taxon>Siphonostomatoida</taxon>
        <taxon>Caligidae</taxon>
        <taxon>Lepeophtheirus</taxon>
    </lineage>
</organism>
<gene>
    <name evidence="1" type="ORF">LSAA_4076</name>
</gene>
<accession>A0A7R8CJ84</accession>
<dbReference type="EMBL" id="HG994592">
    <property type="protein sequence ID" value="CAF2833235.1"/>
    <property type="molecule type" value="Genomic_DNA"/>
</dbReference>
<evidence type="ECO:0000313" key="2">
    <source>
        <dbReference type="Proteomes" id="UP000675881"/>
    </source>
</evidence>
<sequence length="231" mass="27336">MADERKRIMITSLLDAGLHFADVIKASRTYKDTVFRVQKRLHDGHVRQQAKECFEPSDAVKTPFQVFKTLFKDNILLTIPICTLPEIVVCDNYFISFNLVKKRHRHCWIKRHRWSFLMADKEKINSFRLRASERIIAVNCRNNKYVLLLNNGCRIEYLFQPSKGGAKMHMQKIKVPCTSLMTAYNEHVRYLSDMRVHIYQTRFSSLYTSLTFEFQLPDWSTRGTAAYWTRN</sequence>
<proteinExistence type="predicted"/>
<dbReference type="AlphaFoldDB" id="A0A7R8CJ84"/>
<keyword evidence="2" id="KW-1185">Reference proteome</keyword>
<evidence type="ECO:0000313" key="1">
    <source>
        <dbReference type="EMBL" id="CAF2833235.1"/>
    </source>
</evidence>
<protein>
    <submittedName>
        <fullName evidence="1">(salmon louse) hypothetical protein</fullName>
    </submittedName>
</protein>
<name>A0A7R8CJ84_LEPSM</name>
<dbReference type="Proteomes" id="UP000675881">
    <property type="component" value="Chromosome 13"/>
</dbReference>
<reference evidence="1" key="1">
    <citation type="submission" date="2021-02" db="EMBL/GenBank/DDBJ databases">
        <authorList>
            <person name="Bekaert M."/>
        </authorList>
    </citation>
    <scope>NUCLEOTIDE SEQUENCE</scope>
    <source>
        <strain evidence="1">IoA-00</strain>
    </source>
</reference>